<dbReference type="AlphaFoldDB" id="W4H1L7"/>
<dbReference type="Gene3D" id="3.30.2410.10">
    <property type="entry name" value="Hect, E3 ligase catalytic domain"/>
    <property type="match status" value="1"/>
</dbReference>
<evidence type="ECO:0000256" key="1">
    <source>
        <dbReference type="ARBA" id="ARBA00000885"/>
    </source>
</evidence>
<reference evidence="8" key="1">
    <citation type="submission" date="2013-12" db="EMBL/GenBank/DDBJ databases">
        <title>The Genome Sequence of Aphanomyces astaci APO3.</title>
        <authorList>
            <consortium name="The Broad Institute Genomics Platform"/>
            <person name="Russ C."/>
            <person name="Tyler B."/>
            <person name="van West P."/>
            <person name="Dieguez-Uribeondo J."/>
            <person name="Young S.K."/>
            <person name="Zeng Q."/>
            <person name="Gargeya S."/>
            <person name="Fitzgerald M."/>
            <person name="Abouelleil A."/>
            <person name="Alvarado L."/>
            <person name="Chapman S.B."/>
            <person name="Gainer-Dewar J."/>
            <person name="Goldberg J."/>
            <person name="Griggs A."/>
            <person name="Gujja S."/>
            <person name="Hansen M."/>
            <person name="Howarth C."/>
            <person name="Imamovic A."/>
            <person name="Ireland A."/>
            <person name="Larimer J."/>
            <person name="McCowan C."/>
            <person name="Murphy C."/>
            <person name="Pearson M."/>
            <person name="Poon T.W."/>
            <person name="Priest M."/>
            <person name="Roberts A."/>
            <person name="Saif S."/>
            <person name="Shea T."/>
            <person name="Sykes S."/>
            <person name="Wortman J."/>
            <person name="Nusbaum C."/>
            <person name="Birren B."/>
        </authorList>
    </citation>
    <scope>NUCLEOTIDE SEQUENCE [LARGE SCALE GENOMIC DNA]</scope>
    <source>
        <strain evidence="8">APO3</strain>
    </source>
</reference>
<name>W4H1L7_APHAT</name>
<protein>
    <recommendedName>
        <fullName evidence="2">HECT-type E3 ubiquitin transferase</fullName>
        <ecNumber evidence="2">2.3.2.26</ecNumber>
    </recommendedName>
</protein>
<evidence type="ECO:0000313" key="8">
    <source>
        <dbReference type="EMBL" id="ETV85915.1"/>
    </source>
</evidence>
<dbReference type="SUPFAM" id="SSF56204">
    <property type="entry name" value="Hect, E3 ligase catalytic domain"/>
    <property type="match status" value="1"/>
</dbReference>
<dbReference type="STRING" id="112090.W4H1L7"/>
<dbReference type="PANTHER" id="PTHR45700">
    <property type="entry name" value="UBIQUITIN-PROTEIN LIGASE E3C"/>
    <property type="match status" value="1"/>
</dbReference>
<evidence type="ECO:0000259" key="7">
    <source>
        <dbReference type="PROSITE" id="PS50237"/>
    </source>
</evidence>
<dbReference type="PANTHER" id="PTHR45700:SF2">
    <property type="entry name" value="UBIQUITIN-PROTEIN LIGASE E3C"/>
    <property type="match status" value="1"/>
</dbReference>
<evidence type="ECO:0000256" key="5">
    <source>
        <dbReference type="PROSITE-ProRule" id="PRU00104"/>
    </source>
</evidence>
<proteinExistence type="predicted"/>
<sequence length="1080" mass="121117">MFRRDDEVKKGGDGARSKSSVVEEARKKREEREKKRHTERHAVALQAMVRGHHSRMFLLRQLREDVDRKVRDIATLQQMLQKAFVVPTPVLLSIVHAALFATKLGGSSKATLDTEDASRLAQVIALLHSNWTLSGDSYPAAFGSMSIATLKQVFACCFQIGPTHGAALEFVASLVGCASKEETPSPSSSAEISIQHVAMMKILIHETFTPVHRPWWTQPLGQSFTMHMRGVLTSNNSPAENTISWWRLLFHLLEHATSNEDKPPIMTALLHHILTVPALVLPSPWSEQLHRFWPEILTTPLDLLANCPPSPIAGIPPAVFLLANGLTLRPPSTSPCHMLQHDLAWYRHLLAVLPAESYSAEPLAWLHVSASHSVPVVYPSAVVAQLRTMYAQMRPWCGVCFAVTVPGLRKPLSTAPPAPMFPQAATTEDQFGFGYIAQQGSFSILRRLWAKSTSSKWMQRLANPFKSSSSHRHPTPPPHHQAPPHSQQVCAPPPFDAAAFVSLVQLVALFLFRWNPSDKKNTPDLLSFLTFYKIDGLSLVHTLWLFFQETYDVDAIAQSLALGQATPEDPVACVLVVFAVTYHNLLIVLDDHEMHDTGFPVPLGQVERVIVLFKGVLYRHYWLAKDRHNHPFGEYAVESATRLLQSLYNRCARRPFCNVTSWVVGDLDGDDVVERVLHDDQKAVALLQHMPYLLPYADRVRLFQALVKLDRDRYQENAPPCRMTIRRGYVLEDGLTKLNALRRDLKKKVQVHFINEAGTEEVGIDAGGLFKEFWTELSQLAFDPHYGLFQCSDVDHLLFPNPSSSLIHSNDVLLFEFLGRILGKALFENIVVQPKFSRFFLTKLLGNHNHIHDLPSLDPQLYKNLMFLKTYDGDVSDLGLTFSIGQDCFGVHKEVELVPGGSSVGVTGDNRYRYIHLAAHYYLNGQIARQSAAFVAGLRDVVDVKMLHMFNEPELQVLISGTTSAFDMEDLKSATRYAGGYFSQDKRIGWLWKALESFSPSERGLFLRFVTSCQRAPVLGFHSLHPPFCVQKISIRSDDVKLPSAATCFNTLKLPTYSSYKVLREKLLTAITSGAGFEMT</sequence>
<comment type="catalytic activity">
    <reaction evidence="1">
        <text>S-ubiquitinyl-[E2 ubiquitin-conjugating enzyme]-L-cysteine + [acceptor protein]-L-lysine = [E2 ubiquitin-conjugating enzyme]-L-cysteine + N(6)-ubiquitinyl-[acceptor protein]-L-lysine.</text>
        <dbReference type="EC" id="2.3.2.26"/>
    </reaction>
</comment>
<organism evidence="8">
    <name type="scientific">Aphanomyces astaci</name>
    <name type="common">Crayfish plague agent</name>
    <dbReference type="NCBI Taxonomy" id="112090"/>
    <lineage>
        <taxon>Eukaryota</taxon>
        <taxon>Sar</taxon>
        <taxon>Stramenopiles</taxon>
        <taxon>Oomycota</taxon>
        <taxon>Saprolegniomycetes</taxon>
        <taxon>Saprolegniales</taxon>
        <taxon>Verrucalvaceae</taxon>
        <taxon>Aphanomyces</taxon>
    </lineage>
</organism>
<feature type="active site" description="Glycyl thioester intermediate" evidence="5">
    <location>
        <position position="1048"/>
    </location>
</feature>
<feature type="compositionally biased region" description="Basic and acidic residues" evidence="6">
    <location>
        <begin position="1"/>
        <end position="33"/>
    </location>
</feature>
<dbReference type="VEuPathDB" id="FungiDB:H257_02445"/>
<dbReference type="FunFam" id="3.30.2160.10:FF:000002">
    <property type="entry name" value="Putative Ubiquitin-protein ligase E3C"/>
    <property type="match status" value="1"/>
</dbReference>
<dbReference type="RefSeq" id="XP_009824387.1">
    <property type="nucleotide sequence ID" value="XM_009826085.1"/>
</dbReference>
<dbReference type="InterPro" id="IPR000569">
    <property type="entry name" value="HECT_dom"/>
</dbReference>
<feature type="domain" description="HECT" evidence="7">
    <location>
        <begin position="744"/>
        <end position="1080"/>
    </location>
</feature>
<dbReference type="Gene3D" id="3.90.1750.10">
    <property type="entry name" value="Hect, E3 ligase catalytic domains"/>
    <property type="match status" value="1"/>
</dbReference>
<keyword evidence="3" id="KW-0808">Transferase</keyword>
<feature type="region of interest" description="Disordered" evidence="6">
    <location>
        <begin position="465"/>
        <end position="488"/>
    </location>
</feature>
<dbReference type="InterPro" id="IPR035983">
    <property type="entry name" value="Hect_E3_ubiquitin_ligase"/>
</dbReference>
<dbReference type="Gene3D" id="3.30.2160.10">
    <property type="entry name" value="Hect, E3 ligase catalytic domain"/>
    <property type="match status" value="1"/>
</dbReference>
<dbReference type="InterPro" id="IPR044611">
    <property type="entry name" value="E3A/B/C-like"/>
</dbReference>
<dbReference type="PROSITE" id="PS50096">
    <property type="entry name" value="IQ"/>
    <property type="match status" value="1"/>
</dbReference>
<dbReference type="PROSITE" id="PS50237">
    <property type="entry name" value="HECT"/>
    <property type="match status" value="1"/>
</dbReference>
<dbReference type="FunFam" id="3.30.2410.10:FF:000009">
    <property type="entry name" value="Probable E3 ubiquitin-protein ligase HECTD2"/>
    <property type="match status" value="1"/>
</dbReference>
<dbReference type="Pfam" id="PF00632">
    <property type="entry name" value="HECT"/>
    <property type="match status" value="1"/>
</dbReference>
<keyword evidence="4 5" id="KW-0833">Ubl conjugation pathway</keyword>
<gene>
    <name evidence="8" type="ORF">H257_02445</name>
</gene>
<dbReference type="SMART" id="SM00119">
    <property type="entry name" value="HECTc"/>
    <property type="match status" value="1"/>
</dbReference>
<dbReference type="EMBL" id="KI913117">
    <property type="protein sequence ID" value="ETV85915.1"/>
    <property type="molecule type" value="Genomic_DNA"/>
</dbReference>
<accession>W4H1L7</accession>
<evidence type="ECO:0000256" key="2">
    <source>
        <dbReference type="ARBA" id="ARBA00012485"/>
    </source>
</evidence>
<dbReference type="GO" id="GO:0000209">
    <property type="term" value="P:protein polyubiquitination"/>
    <property type="evidence" value="ECO:0007669"/>
    <property type="project" value="InterPro"/>
</dbReference>
<feature type="region of interest" description="Disordered" evidence="6">
    <location>
        <begin position="1"/>
        <end position="40"/>
    </location>
</feature>
<evidence type="ECO:0000256" key="6">
    <source>
        <dbReference type="SAM" id="MobiDB-lite"/>
    </source>
</evidence>
<evidence type="ECO:0000256" key="4">
    <source>
        <dbReference type="ARBA" id="ARBA00022786"/>
    </source>
</evidence>
<dbReference type="CDD" id="cd00078">
    <property type="entry name" value="HECTc"/>
    <property type="match status" value="1"/>
</dbReference>
<dbReference type="GO" id="GO:0061630">
    <property type="term" value="F:ubiquitin protein ligase activity"/>
    <property type="evidence" value="ECO:0007669"/>
    <property type="project" value="UniProtKB-EC"/>
</dbReference>
<dbReference type="EC" id="2.3.2.26" evidence="2"/>
<dbReference type="OrthoDB" id="8068875at2759"/>
<dbReference type="GO" id="GO:0006511">
    <property type="term" value="P:ubiquitin-dependent protein catabolic process"/>
    <property type="evidence" value="ECO:0007669"/>
    <property type="project" value="TreeGrafter"/>
</dbReference>
<evidence type="ECO:0000256" key="3">
    <source>
        <dbReference type="ARBA" id="ARBA00022679"/>
    </source>
</evidence>
<dbReference type="GeneID" id="20804441"/>